<dbReference type="OrthoDB" id="337660at2759"/>
<evidence type="ECO:0008006" key="5">
    <source>
        <dbReference type="Google" id="ProtNLM"/>
    </source>
</evidence>
<dbReference type="Pfam" id="PF00022">
    <property type="entry name" value="Actin"/>
    <property type="match status" value="1"/>
</dbReference>
<dbReference type="Proteomes" id="UP000054567">
    <property type="component" value="Unassembled WGS sequence"/>
</dbReference>
<dbReference type="VEuPathDB" id="FungiDB:CPAG_09107"/>
<reference evidence="4" key="3">
    <citation type="journal article" date="2010" name="Genome Res.">
        <title>Population genomic sequencing of Coccidioides fungi reveals recent hybridization and transposon control.</title>
        <authorList>
            <person name="Neafsey D.E."/>
            <person name="Barker B.M."/>
            <person name="Sharpton T.J."/>
            <person name="Stajich J.E."/>
            <person name="Park D.J."/>
            <person name="Whiston E."/>
            <person name="Hung C.-Y."/>
            <person name="McMahan C."/>
            <person name="White J."/>
            <person name="Sykes S."/>
            <person name="Heiman D."/>
            <person name="Young S."/>
            <person name="Zeng Q."/>
            <person name="Abouelleil A."/>
            <person name="Aftuck L."/>
            <person name="Bessette D."/>
            <person name="Brown A."/>
            <person name="FitzGerald M."/>
            <person name="Lui A."/>
            <person name="Macdonald J.P."/>
            <person name="Priest M."/>
            <person name="Orbach M.J."/>
            <person name="Galgiani J.N."/>
            <person name="Kirkland T.N."/>
            <person name="Cole G.T."/>
            <person name="Birren B.W."/>
            <person name="Henn M.R."/>
            <person name="Taylor J.W."/>
            <person name="Rounsley S.D."/>
        </authorList>
    </citation>
    <scope>NUCLEOTIDE SEQUENCE [LARGE SCALE GENOMIC DNA]</scope>
    <source>
        <strain evidence="4">RMSCC 3488</strain>
    </source>
</reference>
<comment type="similarity">
    <text evidence="1">Belongs to the actin family.</text>
</comment>
<dbReference type="InterPro" id="IPR004000">
    <property type="entry name" value="Actin"/>
</dbReference>
<feature type="compositionally biased region" description="Low complexity" evidence="2">
    <location>
        <begin position="45"/>
        <end position="57"/>
    </location>
</feature>
<feature type="compositionally biased region" description="Basic and acidic residues" evidence="2">
    <location>
        <begin position="441"/>
        <end position="465"/>
    </location>
</feature>
<feature type="region of interest" description="Disordered" evidence="2">
    <location>
        <begin position="537"/>
        <end position="569"/>
    </location>
</feature>
<feature type="compositionally biased region" description="Low complexity" evidence="2">
    <location>
        <begin position="1"/>
        <end position="10"/>
    </location>
</feature>
<gene>
    <name evidence="3" type="ORF">CPAG_09107</name>
</gene>
<reference evidence="4" key="2">
    <citation type="journal article" date="2009" name="Genome Res.">
        <title>Comparative genomic analyses of the human fungal pathogens Coccidioides and their relatives.</title>
        <authorList>
            <person name="Sharpton T.J."/>
            <person name="Stajich J.E."/>
            <person name="Rounsley S.D."/>
            <person name="Gardner M.J."/>
            <person name="Wortman J.R."/>
            <person name="Jordar V.S."/>
            <person name="Maiti R."/>
            <person name="Kodira C.D."/>
            <person name="Neafsey D.E."/>
            <person name="Zeng Q."/>
            <person name="Hung C.-Y."/>
            <person name="McMahan C."/>
            <person name="Muszewska A."/>
            <person name="Grynberg M."/>
            <person name="Mandel M.A."/>
            <person name="Kellner E.M."/>
            <person name="Barker B.M."/>
            <person name="Galgiani J.N."/>
            <person name="Orbach M.J."/>
            <person name="Kirkland T.N."/>
            <person name="Cole G.T."/>
            <person name="Henn M.R."/>
            <person name="Birren B.W."/>
            <person name="Taylor J.W."/>
        </authorList>
    </citation>
    <scope>NUCLEOTIDE SEQUENCE [LARGE SCALE GENOMIC DNA]</scope>
    <source>
        <strain evidence="4">RMSCC 3488</strain>
    </source>
</reference>
<evidence type="ECO:0000313" key="3">
    <source>
        <dbReference type="EMBL" id="KMM72815.1"/>
    </source>
</evidence>
<feature type="compositionally biased region" description="Polar residues" evidence="2">
    <location>
        <begin position="17"/>
        <end position="26"/>
    </location>
</feature>
<feature type="compositionally biased region" description="Basic and acidic residues" evidence="2">
    <location>
        <begin position="475"/>
        <end position="487"/>
    </location>
</feature>
<feature type="region of interest" description="Disordered" evidence="2">
    <location>
        <begin position="1"/>
        <end position="60"/>
    </location>
</feature>
<name>A0A0J6FTV6_COCPO</name>
<dbReference type="SMART" id="SM00268">
    <property type="entry name" value="ACTIN"/>
    <property type="match status" value="1"/>
</dbReference>
<evidence type="ECO:0000256" key="1">
    <source>
        <dbReference type="RuleBase" id="RU000487"/>
    </source>
</evidence>
<evidence type="ECO:0000256" key="2">
    <source>
        <dbReference type="SAM" id="MobiDB-lite"/>
    </source>
</evidence>
<dbReference type="Gene3D" id="3.90.640.10">
    <property type="entry name" value="Actin, Chain A, domain 4"/>
    <property type="match status" value="1"/>
</dbReference>
<feature type="region of interest" description="Disordered" evidence="2">
    <location>
        <begin position="441"/>
        <end position="487"/>
    </location>
</feature>
<feature type="region of interest" description="Disordered" evidence="2">
    <location>
        <begin position="296"/>
        <end position="329"/>
    </location>
</feature>
<feature type="compositionally biased region" description="Polar residues" evidence="2">
    <location>
        <begin position="559"/>
        <end position="569"/>
    </location>
</feature>
<dbReference type="Gene3D" id="3.30.420.40">
    <property type="match status" value="2"/>
</dbReference>
<feature type="compositionally biased region" description="Basic and acidic residues" evidence="2">
    <location>
        <begin position="300"/>
        <end position="311"/>
    </location>
</feature>
<reference evidence="3 4" key="1">
    <citation type="submission" date="2007-06" db="EMBL/GenBank/DDBJ databases">
        <title>The Genome Sequence of Coccidioides posadasii RMSCC_3488.</title>
        <authorList>
            <consortium name="Coccidioides Genome Resources Consortium"/>
            <consortium name="The Broad Institute Genome Sequencing Platform"/>
            <person name="Henn M.R."/>
            <person name="Sykes S."/>
            <person name="Young S."/>
            <person name="Jaffe D."/>
            <person name="Berlin A."/>
            <person name="Alvarez P."/>
            <person name="Butler J."/>
            <person name="Gnerre S."/>
            <person name="Grabherr M."/>
            <person name="Mauceli E."/>
            <person name="Brockman W."/>
            <person name="Kodira C."/>
            <person name="Alvarado L."/>
            <person name="Zeng Q."/>
            <person name="Crawford M."/>
            <person name="Antoine C."/>
            <person name="Devon K."/>
            <person name="Galgiani J."/>
            <person name="Orsborn K."/>
            <person name="Lewis M.L."/>
            <person name="Nusbaum C."/>
            <person name="Galagan J."/>
            <person name="Birren B."/>
        </authorList>
    </citation>
    <scope>NUCLEOTIDE SEQUENCE [LARGE SCALE GENOMIC DNA]</scope>
    <source>
        <strain evidence="3 4">RMSCC 3488</strain>
    </source>
</reference>
<evidence type="ECO:0000313" key="4">
    <source>
        <dbReference type="Proteomes" id="UP000054567"/>
    </source>
</evidence>
<dbReference type="EMBL" id="DS268114">
    <property type="protein sequence ID" value="KMM72815.1"/>
    <property type="molecule type" value="Genomic_DNA"/>
</dbReference>
<dbReference type="SUPFAM" id="SSF53067">
    <property type="entry name" value="Actin-like ATPase domain"/>
    <property type="match status" value="2"/>
</dbReference>
<dbReference type="AlphaFoldDB" id="A0A0J6FTV6"/>
<protein>
    <recommendedName>
        <fullName evidence="5">Actin-related protein RO7</fullName>
    </recommendedName>
</protein>
<sequence>MTTISSSSSSFDRRSSATDIRTSLRSSRTHAPASPHTPQQSRQMYSPYTGSPSPGSSFRHEEDSVIIEIGTRWLRAGFEGNSTPVCVVGFGPEEGRRVGDYRGWIRSPNQDSQKGKIAPTSIQNWLKSHELWRKDIRGLDVGLFEDKLERAIRELYNKYLLTDAGSSRLVLVLPSIVPHVLLSSLLSTIFHRWRYPAITLLPSSAMAAVAAGVRSALVVDIGWEETTVTALYEYREIQSKRSTRAMKLLMQQVGRFLTQVVRQEEGLTTTEDDTIDVSVDLCEEIMTRLAWCRTRTTTRQRPESEGAEDSHQTSALDDGDDSPNAAPGLSELVSLPLPVGNTMTYIDVPFLKFSELVEQALFAGGTTGRDWDDEDTPLDMLVYNSLRSLCPDVRGTCMSRIVFIGGGSNIPGLRQRIIEDVDTVIEKHQWSLTRGKVFEKGESRERGVNEKAGSDRPSNDVRTKASEQTPDTSFIDERFQRNSKDSTPHVHGVLRQVDSLGSWAGASLASSLKVKGLVEVEREKFLQHGFAGASRDHNISTSMDRRSGYGPSMARSGGDRSSWTLGEWP</sequence>
<dbReference type="PANTHER" id="PTHR11937">
    <property type="entry name" value="ACTIN"/>
    <property type="match status" value="1"/>
</dbReference>
<organism evidence="3 4">
    <name type="scientific">Coccidioides posadasii RMSCC 3488</name>
    <dbReference type="NCBI Taxonomy" id="454284"/>
    <lineage>
        <taxon>Eukaryota</taxon>
        <taxon>Fungi</taxon>
        <taxon>Dikarya</taxon>
        <taxon>Ascomycota</taxon>
        <taxon>Pezizomycotina</taxon>
        <taxon>Eurotiomycetes</taxon>
        <taxon>Eurotiomycetidae</taxon>
        <taxon>Onygenales</taxon>
        <taxon>Onygenaceae</taxon>
        <taxon>Coccidioides</taxon>
    </lineage>
</organism>
<accession>A0A0J6FTV6</accession>
<feature type="compositionally biased region" description="Basic and acidic residues" evidence="2">
    <location>
        <begin position="537"/>
        <end position="547"/>
    </location>
</feature>
<proteinExistence type="inferred from homology"/>
<dbReference type="InterPro" id="IPR043129">
    <property type="entry name" value="ATPase_NBD"/>
</dbReference>